<dbReference type="EMBL" id="LSSN01000681">
    <property type="protein sequence ID" value="OMJ22767.1"/>
    <property type="molecule type" value="Genomic_DNA"/>
</dbReference>
<feature type="region of interest" description="Disordered" evidence="4">
    <location>
        <begin position="101"/>
        <end position="135"/>
    </location>
</feature>
<feature type="region of interest" description="Disordered" evidence="4">
    <location>
        <begin position="517"/>
        <end position="540"/>
    </location>
</feature>
<dbReference type="InterPro" id="IPR052435">
    <property type="entry name" value="YY1-Transcr_Regul"/>
</dbReference>
<evidence type="ECO:0000256" key="4">
    <source>
        <dbReference type="SAM" id="MobiDB-lite"/>
    </source>
</evidence>
<dbReference type="GO" id="GO:0003712">
    <property type="term" value="F:transcription coregulator activity"/>
    <property type="evidence" value="ECO:0007669"/>
    <property type="project" value="TreeGrafter"/>
</dbReference>
<dbReference type="OrthoDB" id="2143914at2759"/>
<dbReference type="GO" id="GO:0006355">
    <property type="term" value="P:regulation of DNA-templated transcription"/>
    <property type="evidence" value="ECO:0007669"/>
    <property type="project" value="TreeGrafter"/>
</dbReference>
<evidence type="ECO:0000259" key="5">
    <source>
        <dbReference type="PROSITE" id="PS50090"/>
    </source>
</evidence>
<feature type="region of interest" description="Disordered" evidence="4">
    <location>
        <begin position="33"/>
        <end position="67"/>
    </location>
</feature>
<dbReference type="PANTHER" id="PTHR16088:SF3">
    <property type="entry name" value="GON-4-LIKE PROTEIN"/>
    <property type="match status" value="1"/>
</dbReference>
<feature type="domain" description="Myb-like" evidence="5">
    <location>
        <begin position="139"/>
        <end position="213"/>
    </location>
</feature>
<feature type="region of interest" description="Disordered" evidence="4">
    <location>
        <begin position="1200"/>
        <end position="1224"/>
    </location>
</feature>
<feature type="compositionally biased region" description="Polar residues" evidence="4">
    <location>
        <begin position="1204"/>
        <end position="1214"/>
    </location>
</feature>
<protein>
    <recommendedName>
        <fullName evidence="5">Myb-like domain-containing protein</fullName>
    </recommendedName>
</protein>
<dbReference type="InterPro" id="IPR001005">
    <property type="entry name" value="SANT/Myb"/>
</dbReference>
<feature type="compositionally biased region" description="Low complexity" evidence="4">
    <location>
        <begin position="104"/>
        <end position="114"/>
    </location>
</feature>
<organism evidence="6 7">
    <name type="scientific">Smittium culicis</name>
    <dbReference type="NCBI Taxonomy" id="133412"/>
    <lineage>
        <taxon>Eukaryota</taxon>
        <taxon>Fungi</taxon>
        <taxon>Fungi incertae sedis</taxon>
        <taxon>Zoopagomycota</taxon>
        <taxon>Kickxellomycotina</taxon>
        <taxon>Harpellomycetes</taxon>
        <taxon>Harpellales</taxon>
        <taxon>Legeriomycetaceae</taxon>
        <taxon>Smittium</taxon>
    </lineage>
</organism>
<proteinExistence type="predicted"/>
<dbReference type="PROSITE" id="PS50090">
    <property type="entry name" value="MYB_LIKE"/>
    <property type="match status" value="1"/>
</dbReference>
<evidence type="ECO:0000256" key="1">
    <source>
        <dbReference type="ARBA" id="ARBA00023015"/>
    </source>
</evidence>
<dbReference type="PANTHER" id="PTHR16088">
    <property type="entry name" value="YY1 ASSOCIATED PROTEIN-RELATED"/>
    <property type="match status" value="1"/>
</dbReference>
<keyword evidence="7" id="KW-1185">Reference proteome</keyword>
<keyword evidence="1" id="KW-0805">Transcription regulation</keyword>
<name>A0A1R1Y6Z3_9FUNG</name>
<feature type="compositionally biased region" description="Polar residues" evidence="4">
    <location>
        <begin position="57"/>
        <end position="67"/>
    </location>
</feature>
<feature type="compositionally biased region" description="Basic residues" evidence="4">
    <location>
        <begin position="46"/>
        <end position="56"/>
    </location>
</feature>
<keyword evidence="3" id="KW-0539">Nucleus</keyword>
<keyword evidence="2" id="KW-0804">Transcription</keyword>
<accession>A0A1R1Y6Z3</accession>
<gene>
    <name evidence="6" type="ORF">AYI70_g2659</name>
</gene>
<evidence type="ECO:0000313" key="6">
    <source>
        <dbReference type="EMBL" id="OMJ22767.1"/>
    </source>
</evidence>
<dbReference type="SMART" id="SM00717">
    <property type="entry name" value="SANT"/>
    <property type="match status" value="2"/>
</dbReference>
<dbReference type="Proteomes" id="UP000187283">
    <property type="component" value="Unassembled WGS sequence"/>
</dbReference>
<evidence type="ECO:0000256" key="2">
    <source>
        <dbReference type="ARBA" id="ARBA00023163"/>
    </source>
</evidence>
<comment type="caution">
    <text evidence="6">The sequence shown here is derived from an EMBL/GenBank/DDBJ whole genome shotgun (WGS) entry which is preliminary data.</text>
</comment>
<evidence type="ECO:0000313" key="7">
    <source>
        <dbReference type="Proteomes" id="UP000187283"/>
    </source>
</evidence>
<dbReference type="GO" id="GO:0005634">
    <property type="term" value="C:nucleus"/>
    <property type="evidence" value="ECO:0007669"/>
    <property type="project" value="TreeGrafter"/>
</dbReference>
<evidence type="ECO:0000256" key="3">
    <source>
        <dbReference type="ARBA" id="ARBA00023242"/>
    </source>
</evidence>
<feature type="region of interest" description="Disordered" evidence="4">
    <location>
        <begin position="796"/>
        <end position="815"/>
    </location>
</feature>
<feature type="compositionally biased region" description="Acidic residues" evidence="4">
    <location>
        <begin position="594"/>
        <end position="609"/>
    </location>
</feature>
<sequence length="1415" mass="159253">MDKFFDLSSEAVAWDERTWETLLDELSKASYEAENTTIIPSESHKKSPQKRKKRKIGSSNPSTNLNQKRLIPRTENPINQSYFNLPFKNIISSLGSQPEILPKNSSNTSSNSLNQRKVSPLSIKPNRVKDKTRRIQSDATDVISKKWNLTESKNLLNQIKKFYQQGYNITYDLSSENKKMLSDKDWELISSELSKLGSKKTGAMCSKRWGTIYKHLGKKIMNFIHDDNEKILTTSSSNINSITSTNEHSMSFPPNDTSFLNDADVFLLKNPQNSIANNTHIFENELKKTELEFEDKNLVENNSNPNKKSIVNANSLEKNNPLDMLEGFFLSDDRFKSKFYCQLVSDIVEAIENPFSKSGMIVKKAKWQKEIDIENSRGNSSDSKKILKSPSVPNSYPICDYGSKSSVPENIDNYKNVNISENKHKNIIPNSQQIYPISKNPGFISTPHSNPNQIQPAFPDNRSSLSNNDLSGYGINPSSDALEIKKMNLAPNVTNEDTNLNDINYYIEFINSLMPQNTDGDKKSNFKSKKGSSNFKDQIPNTINSSVEMDASIYASNFFYKKSKKNKKQNNQNLHISDVYDDIIDDDYVCDNLEDEDKTSDESSSEDLPTDSFVSNKHNEKLPPHITGSKKSGNLIKQKNSYLNYTKSHDLYSRGTDDGSNDILNSFSDGLDFKLKKFSESNIQPATYIQDPLSMLNLLNNGKKYESNIDTTDCPIKSFFNSLNSGPEMQFSSGLIKSANASTDLKQNSLKSTYLIESNPSQTNQTEFSSELQSESFESLNLQDFLNLQSKNGLKGSKKKQDLSQNNDQAPVSIAESGEKGSALIKNKVKDAYNSNFGIMKSKNIDFSNDYNSDCKSNNSYPDSDSMEVDAEIESLFQEAILAGEDINLQNQTIPMDNFQYLLDDSQMDMLRKQNQNNLQLVVQAYLIECIQNNPHTDAAIHWKNQLLDIYNTIKISLGKKFNSNDKTRNLSFCYVPGSELLISTVLYLASDMHCTFQLKRSKNNHGDAGDLSRINDSTNSANFLPNLFHFQMMNSSQGESQDFKNSKKLLSDTDSGFNTTPIGISDIANPSPAFINRSLNSYNNNHMDLTSFLGKNSSYILENVDFTDPDEMLRSSIVMSVAQNKICNCTAQTLPTHPFLLESVLPGVFYSSTGGKNSSISSDSDLEDLLKYNIHSACETISAQLLEFVSNVKKSQVVKRKNQGQNSGNSGHLVQNDKKVKSDDLPKGADVLAISNLDSFGSEMNEKKILKIIKSSTLPQVMHFILLPIINGLGWDISLYPQIQITKRFKNRLSFLPQEDSLILLSLSLFGVDDTASMSVHLMPSKTPSQIANRIQNLRARRVPANPVKEFCLQRIVPFNLLQEEAIRAGILLYGDGFKNVVYDFLSPWPRLLIRRVCDRLFLPKSEANVKEVI</sequence>
<feature type="region of interest" description="Disordered" evidence="4">
    <location>
        <begin position="594"/>
        <end position="631"/>
    </location>
</feature>
<dbReference type="STRING" id="133412.A0A1R1Y6Z3"/>
<reference evidence="6 7" key="1">
    <citation type="submission" date="2017-01" db="EMBL/GenBank/DDBJ databases">
        <authorList>
            <person name="Mah S.A."/>
            <person name="Swanson W.J."/>
            <person name="Moy G.W."/>
            <person name="Vacquier V.D."/>
        </authorList>
    </citation>
    <scope>NUCLEOTIDE SEQUENCE [LARGE SCALE GENOMIC DNA]</scope>
    <source>
        <strain evidence="6 7">GSMNP</strain>
    </source>
</reference>